<gene>
    <name evidence="2" type="ORF">FEF09_18475</name>
</gene>
<protein>
    <submittedName>
        <fullName evidence="2">Nuclear transport factor 2 family protein</fullName>
    </submittedName>
</protein>
<dbReference type="InterPro" id="IPR037401">
    <property type="entry name" value="SnoaL-like"/>
</dbReference>
<dbReference type="OrthoDB" id="333383at2"/>
<dbReference type="Proteomes" id="UP000318815">
    <property type="component" value="Unassembled WGS sequence"/>
</dbReference>
<dbReference type="InterPro" id="IPR032710">
    <property type="entry name" value="NTF2-like_dom_sf"/>
</dbReference>
<dbReference type="Gene3D" id="3.10.450.50">
    <property type="match status" value="1"/>
</dbReference>
<reference evidence="2 3" key="1">
    <citation type="submission" date="2019-08" db="EMBL/GenBank/DDBJ databases">
        <title>Whole genome sequencing of chitin degrading bacteria Chitinophaga pinensis YS16.</title>
        <authorList>
            <person name="Singh R.P."/>
            <person name="Manchanda G."/>
            <person name="Maurya I.K."/>
            <person name="Joshi N.K."/>
            <person name="Srivastava A.K."/>
        </authorList>
    </citation>
    <scope>NUCLEOTIDE SEQUENCE [LARGE SCALE GENOMIC DNA]</scope>
    <source>
        <strain evidence="2 3">YS-16</strain>
    </source>
</reference>
<evidence type="ECO:0000259" key="1">
    <source>
        <dbReference type="Pfam" id="PF12680"/>
    </source>
</evidence>
<evidence type="ECO:0000313" key="2">
    <source>
        <dbReference type="EMBL" id="TWV99042.1"/>
    </source>
</evidence>
<dbReference type="Pfam" id="PF12680">
    <property type="entry name" value="SnoaL_2"/>
    <property type="match status" value="1"/>
</dbReference>
<name>A0A5C6LPH9_9BACT</name>
<dbReference type="EMBL" id="VOHS01000019">
    <property type="protein sequence ID" value="TWV99042.1"/>
    <property type="molecule type" value="Genomic_DNA"/>
</dbReference>
<feature type="domain" description="SnoaL-like" evidence="1">
    <location>
        <begin position="5"/>
        <end position="83"/>
    </location>
</feature>
<proteinExistence type="predicted"/>
<dbReference type="AlphaFoldDB" id="A0A5C6LPH9"/>
<accession>A0A5C6LPH9</accession>
<evidence type="ECO:0000313" key="3">
    <source>
        <dbReference type="Proteomes" id="UP000318815"/>
    </source>
</evidence>
<keyword evidence="3" id="KW-1185">Reference proteome</keyword>
<dbReference type="SUPFAM" id="SSF54427">
    <property type="entry name" value="NTF2-like"/>
    <property type="match status" value="1"/>
</dbReference>
<dbReference type="RefSeq" id="WP_146306483.1">
    <property type="nucleotide sequence ID" value="NZ_VOHS01000019.1"/>
</dbReference>
<comment type="caution">
    <text evidence="2">The sequence shown here is derived from an EMBL/GenBank/DDBJ whole genome shotgun (WGS) entry which is preliminary data.</text>
</comment>
<organism evidence="2 3">
    <name type="scientific">Chitinophaga pinensis</name>
    <dbReference type="NCBI Taxonomy" id="79329"/>
    <lineage>
        <taxon>Bacteria</taxon>
        <taxon>Pseudomonadati</taxon>
        <taxon>Bacteroidota</taxon>
        <taxon>Chitinophagia</taxon>
        <taxon>Chitinophagales</taxon>
        <taxon>Chitinophagaceae</taxon>
        <taxon>Chitinophaga</taxon>
    </lineage>
</organism>
<sequence length="114" mass="13143">MNDFAREWLHAWNTHDLEAIMTHYASDIVFYSPFIKQLNNDPTGCIKGTEALKAYFRRGLDAYPDLHFEPYQVLEGVHSVVIYYKSVKGMLSAEMMVLNDEGKVREVRAHYAGV</sequence>